<dbReference type="Proteomes" id="UP000305929">
    <property type="component" value="Unassembled WGS sequence"/>
</dbReference>
<reference evidence="2 3" key="1">
    <citation type="submission" date="2019-04" db="EMBL/GenBank/DDBJ databases">
        <title>Streptomyces lasaliensis sp. nov., an Actinomycete isolated from soil which produces the polyether antibiotic lasalocid.</title>
        <authorList>
            <person name="Erwin G."/>
            <person name="Haber C."/>
        </authorList>
    </citation>
    <scope>NUCLEOTIDE SEQUENCE [LARGE SCALE GENOMIC DNA]</scope>
    <source>
        <strain evidence="2 3">X-537</strain>
    </source>
</reference>
<feature type="compositionally biased region" description="Gly residues" evidence="1">
    <location>
        <begin position="70"/>
        <end position="81"/>
    </location>
</feature>
<feature type="region of interest" description="Disordered" evidence="1">
    <location>
        <begin position="399"/>
        <end position="451"/>
    </location>
</feature>
<dbReference type="EMBL" id="SZNQ01000001">
    <property type="protein sequence ID" value="TKT00405.1"/>
    <property type="molecule type" value="Genomic_DNA"/>
</dbReference>
<protein>
    <recommendedName>
        <fullName evidence="4">Large membrane protein</fullName>
    </recommendedName>
</protein>
<sequence length="542" mass="53748">MNTERPDHDDAEPTGTAGTTETGGTAGGGPGTRGTHPFLRRTPVVVASVAAAVLLAGGGGAYLVADTSRGDGGAGSPSGGGTPPPLALDGYVAGSAAPSGSDGSPAGTGNGIAPGEPNPYGVVYRAGGPLPDGPSAAAVYWPKGAVGQDEAARLARALGMDGTPVADGDVWRVGAVQDGSGPVLRVNRQAPGLWTFIRYAPGTDDCTRAQAVCGKAPIAPSGTPVSEAVAKKAAAPVLKAVGQDAAKVDAGQVLGAQRVVNADPVVGGLPTHGWTTGIVVGAQGEVVQGNGQVSAPVKGATYPVLSAEDTLELMNTAPGADTAPGATGHHRMGIGGCASPVPLKDRLESPCGASTAAPQKETLTVEDAVFGLAPQSSGGRQVLVPSWLFEVRAKGAGEPYTVTHPAVDPRYLTAPTPSASVTPPPGEPTAPPSPRPSAPGGAASPTGAPHAVHVDGYTAEGTDLTVAFTGGVCSDYTVSAAEGAGKVTVTVTEQRHPEKVCIMLAKLYHRTVRLEQPLGARAVVGADGRAVPLEKTGARLPR</sequence>
<evidence type="ECO:0000256" key="1">
    <source>
        <dbReference type="SAM" id="MobiDB-lite"/>
    </source>
</evidence>
<gene>
    <name evidence="2" type="ORF">E4U91_09875</name>
</gene>
<evidence type="ECO:0000313" key="2">
    <source>
        <dbReference type="EMBL" id="TKT00405.1"/>
    </source>
</evidence>
<accession>A0A4U5WEW6</accession>
<feature type="compositionally biased region" description="Low complexity" evidence="1">
    <location>
        <begin position="93"/>
        <end position="105"/>
    </location>
</feature>
<feature type="compositionally biased region" description="Low complexity" evidence="1">
    <location>
        <begin position="438"/>
        <end position="449"/>
    </location>
</feature>
<feature type="compositionally biased region" description="Pro residues" evidence="1">
    <location>
        <begin position="422"/>
        <end position="437"/>
    </location>
</feature>
<keyword evidence="3" id="KW-1185">Reference proteome</keyword>
<organism evidence="2 3">
    <name type="scientific">Streptomyces lasalocidi</name>
    <name type="common">Streptomyces lasaliensis</name>
    <dbReference type="NCBI Taxonomy" id="324833"/>
    <lineage>
        <taxon>Bacteria</taxon>
        <taxon>Bacillati</taxon>
        <taxon>Actinomycetota</taxon>
        <taxon>Actinomycetes</taxon>
        <taxon>Kitasatosporales</taxon>
        <taxon>Streptomycetaceae</taxon>
        <taxon>Streptomyces</taxon>
    </lineage>
</organism>
<evidence type="ECO:0008006" key="4">
    <source>
        <dbReference type="Google" id="ProtNLM"/>
    </source>
</evidence>
<dbReference type="RefSeq" id="WP_137306502.1">
    <property type="nucleotide sequence ID" value="NZ_SZNQ01000001.1"/>
</dbReference>
<evidence type="ECO:0000313" key="3">
    <source>
        <dbReference type="Proteomes" id="UP000305929"/>
    </source>
</evidence>
<feature type="compositionally biased region" description="Low complexity" evidence="1">
    <location>
        <begin position="13"/>
        <end position="23"/>
    </location>
</feature>
<proteinExistence type="predicted"/>
<feature type="region of interest" description="Disordered" evidence="1">
    <location>
        <begin position="1"/>
        <end position="38"/>
    </location>
</feature>
<comment type="caution">
    <text evidence="2">The sequence shown here is derived from an EMBL/GenBank/DDBJ whole genome shotgun (WGS) entry which is preliminary data.</text>
</comment>
<dbReference type="OrthoDB" id="3830613at2"/>
<feature type="region of interest" description="Disordered" evidence="1">
    <location>
        <begin position="70"/>
        <end position="114"/>
    </location>
</feature>
<name>A0A4U5WEW6_STRLS</name>
<dbReference type="AlphaFoldDB" id="A0A4U5WEW6"/>